<comment type="caution">
    <text evidence="2">The sequence shown here is derived from an EMBL/GenBank/DDBJ whole genome shotgun (WGS) entry which is preliminary data.</text>
</comment>
<proteinExistence type="predicted"/>
<evidence type="ECO:0000313" key="2">
    <source>
        <dbReference type="EMBL" id="MBW0475583.1"/>
    </source>
</evidence>
<feature type="compositionally biased region" description="Polar residues" evidence="1">
    <location>
        <begin position="74"/>
        <end position="91"/>
    </location>
</feature>
<protein>
    <submittedName>
        <fullName evidence="2">Uncharacterized protein</fullName>
    </submittedName>
</protein>
<evidence type="ECO:0000256" key="1">
    <source>
        <dbReference type="SAM" id="MobiDB-lite"/>
    </source>
</evidence>
<dbReference type="AlphaFoldDB" id="A0A9Q3GPV4"/>
<feature type="region of interest" description="Disordered" evidence="1">
    <location>
        <begin position="74"/>
        <end position="106"/>
    </location>
</feature>
<dbReference type="Proteomes" id="UP000765509">
    <property type="component" value="Unassembled WGS sequence"/>
</dbReference>
<name>A0A9Q3GPV4_9BASI</name>
<sequence>MHICLCQHCSTETRSSPEGDRNGVSLAPFQYKQHIKKLKSPIEPKYLPDIPTSASGSGCPQIILDQTFPADYSQLTQRTFSTPPGLNSTAQKPYKGSPNLPQKTLE</sequence>
<gene>
    <name evidence="2" type="ORF">O181_015298</name>
</gene>
<reference evidence="2" key="1">
    <citation type="submission" date="2021-03" db="EMBL/GenBank/DDBJ databases">
        <title>Draft genome sequence of rust myrtle Austropuccinia psidii MF-1, a brazilian biotype.</title>
        <authorList>
            <person name="Quecine M.C."/>
            <person name="Pachon D.M.R."/>
            <person name="Bonatelli M.L."/>
            <person name="Correr F.H."/>
            <person name="Franceschini L.M."/>
            <person name="Leite T.F."/>
            <person name="Margarido G.R.A."/>
            <person name="Almeida C.A."/>
            <person name="Ferrarezi J.A."/>
            <person name="Labate C.A."/>
        </authorList>
    </citation>
    <scope>NUCLEOTIDE SEQUENCE</scope>
    <source>
        <strain evidence="2">MF-1</strain>
    </source>
</reference>
<dbReference type="EMBL" id="AVOT02004163">
    <property type="protein sequence ID" value="MBW0475583.1"/>
    <property type="molecule type" value="Genomic_DNA"/>
</dbReference>
<keyword evidence="3" id="KW-1185">Reference proteome</keyword>
<accession>A0A9Q3GPV4</accession>
<evidence type="ECO:0000313" key="3">
    <source>
        <dbReference type="Proteomes" id="UP000765509"/>
    </source>
</evidence>
<organism evidence="2 3">
    <name type="scientific">Austropuccinia psidii MF-1</name>
    <dbReference type="NCBI Taxonomy" id="1389203"/>
    <lineage>
        <taxon>Eukaryota</taxon>
        <taxon>Fungi</taxon>
        <taxon>Dikarya</taxon>
        <taxon>Basidiomycota</taxon>
        <taxon>Pucciniomycotina</taxon>
        <taxon>Pucciniomycetes</taxon>
        <taxon>Pucciniales</taxon>
        <taxon>Sphaerophragmiaceae</taxon>
        <taxon>Austropuccinia</taxon>
    </lineage>
</organism>